<dbReference type="InterPro" id="IPR001128">
    <property type="entry name" value="Cyt_P450"/>
</dbReference>
<dbReference type="PANTHER" id="PTHR24291">
    <property type="entry name" value="CYTOCHROME P450 FAMILY 4"/>
    <property type="match status" value="1"/>
</dbReference>
<keyword evidence="3" id="KW-0560">Oxidoreductase</keyword>
<dbReference type="PROSITE" id="PS00086">
    <property type="entry name" value="CYTOCHROME_P450"/>
    <property type="match status" value="1"/>
</dbReference>
<dbReference type="InterPro" id="IPR036396">
    <property type="entry name" value="Cyt_P450_sf"/>
</dbReference>
<protein>
    <submittedName>
        <fullName evidence="6">CYP4B1 protein</fullName>
    </submittedName>
</protein>
<dbReference type="EMBL" id="OV696698">
    <property type="protein sequence ID" value="CAH1243129.1"/>
    <property type="molecule type" value="Genomic_DNA"/>
</dbReference>
<keyword evidence="2 3" id="KW-0349">Heme</keyword>
<feature type="compositionally biased region" description="Polar residues" evidence="4">
    <location>
        <begin position="269"/>
        <end position="283"/>
    </location>
</feature>
<dbReference type="OrthoDB" id="1470350at2759"/>
<dbReference type="Pfam" id="PF00067">
    <property type="entry name" value="p450"/>
    <property type="match status" value="2"/>
</dbReference>
<dbReference type="InterPro" id="IPR050196">
    <property type="entry name" value="Cytochrome_P450_Monoox"/>
</dbReference>
<dbReference type="GO" id="GO:0020037">
    <property type="term" value="F:heme binding"/>
    <property type="evidence" value="ECO:0007669"/>
    <property type="project" value="InterPro"/>
</dbReference>
<sequence length="655" mass="73430">MMLLSSEGTVFGGGVVTVSLWVLLFVVVAKVITLVKKQRENARALGKFPGPQRHWLLGHVHKLQPPDETGGLKWTDEMSAEYVYGFPIWFGPVGYLNISHPEYAKTILATAEPKDDIVYRFVKPWIGDGLLVSHGQKWFRNRRLLTPAFHFGVLQPYTHLFSDSTNIMMANWKQLGAGASINVFEHVSLMTLDSMLKCALTVDSNCQVDSLSTTPNQLIRNAKPCPQRQTLSATPNLVRNTKPACPQHQTSLSAPPNQLVRNTKPACPQHQTSLSTTPNQLVRNTKPACPQHQTSLSTTPNQLVRNTKPACPQHQTSLSATPNQLVRNTKPACPQHQTSLSATPNQLVRNTKLTKQNPYVAAVYGLTNLTLQRFLLFPLHSDLIYYLTPMGYRFWRLCRVVHQHSETVIRDRREALKNEQLQDSGQRRKYLDFLDILLKTKDENGNGLSDAEIRDEVDTFMFEGHDTTASGLSWTLYNLARHPERQARCRQEARSVLGGRSEVTGTDLSNLPYITMCIKESMRLHTTVPGIARKLTKPITFPDGKSLPPGSLVGISAWNIHHNPHVWEDPKVYDPSRFLPENCKGRHSHAFLPFSAGPRNCIGQHFAMNELKTAVALIVQSFQLTVDENYMPKGVMSLVLKAAEPGLFLKVTPLD</sequence>
<keyword evidence="5" id="KW-1133">Transmembrane helix</keyword>
<dbReference type="Gene3D" id="1.10.630.10">
    <property type="entry name" value="Cytochrome P450"/>
    <property type="match status" value="2"/>
</dbReference>
<keyword evidence="2 3" id="KW-0408">Iron</keyword>
<proteinExistence type="inferred from homology"/>
<reference evidence="6" key="1">
    <citation type="submission" date="2022-01" db="EMBL/GenBank/DDBJ databases">
        <authorList>
            <person name="Braso-Vives M."/>
        </authorList>
    </citation>
    <scope>NUCLEOTIDE SEQUENCE</scope>
</reference>
<keyword evidence="5" id="KW-0472">Membrane</keyword>
<keyword evidence="5" id="KW-0812">Transmembrane</keyword>
<dbReference type="CDD" id="cd20659">
    <property type="entry name" value="CYP4B_4F-like"/>
    <property type="match status" value="1"/>
</dbReference>
<dbReference type="InterPro" id="IPR017972">
    <property type="entry name" value="Cyt_P450_CS"/>
</dbReference>
<dbReference type="Proteomes" id="UP000838412">
    <property type="component" value="Chromosome 13"/>
</dbReference>
<evidence type="ECO:0000256" key="3">
    <source>
        <dbReference type="RuleBase" id="RU000461"/>
    </source>
</evidence>
<comment type="cofactor">
    <cofactor evidence="2">
        <name>heme</name>
        <dbReference type="ChEBI" id="CHEBI:30413"/>
    </cofactor>
</comment>
<dbReference type="SUPFAM" id="SSF48264">
    <property type="entry name" value="Cytochrome P450"/>
    <property type="match status" value="1"/>
</dbReference>
<evidence type="ECO:0000256" key="1">
    <source>
        <dbReference type="ARBA" id="ARBA00010617"/>
    </source>
</evidence>
<dbReference type="PANTHER" id="PTHR24291:SF210">
    <property type="entry name" value="CYTOCHROME P450 FAMILY 4 SUBFAMILY F MEMBER 11"/>
    <property type="match status" value="1"/>
</dbReference>
<feature type="compositionally biased region" description="Polar residues" evidence="4">
    <location>
        <begin position="313"/>
        <end position="327"/>
    </location>
</feature>
<organism evidence="6 7">
    <name type="scientific">Branchiostoma lanceolatum</name>
    <name type="common">Common lancelet</name>
    <name type="synonym">Amphioxus lanceolatum</name>
    <dbReference type="NCBI Taxonomy" id="7740"/>
    <lineage>
        <taxon>Eukaryota</taxon>
        <taxon>Metazoa</taxon>
        <taxon>Chordata</taxon>
        <taxon>Cephalochordata</taxon>
        <taxon>Leptocardii</taxon>
        <taxon>Amphioxiformes</taxon>
        <taxon>Branchiostomatidae</taxon>
        <taxon>Branchiostoma</taxon>
    </lineage>
</organism>
<accession>A0A8J9YWJ5</accession>
<dbReference type="GO" id="GO:0004497">
    <property type="term" value="F:monooxygenase activity"/>
    <property type="evidence" value="ECO:0007669"/>
    <property type="project" value="UniProtKB-KW"/>
</dbReference>
<keyword evidence="7" id="KW-1185">Reference proteome</keyword>
<feature type="binding site" description="axial binding residue" evidence="2">
    <location>
        <position position="601"/>
    </location>
    <ligand>
        <name>heme</name>
        <dbReference type="ChEBI" id="CHEBI:30413"/>
    </ligand>
    <ligandPart>
        <name>Fe</name>
        <dbReference type="ChEBI" id="CHEBI:18248"/>
    </ligandPart>
</feature>
<dbReference type="PRINTS" id="PR00385">
    <property type="entry name" value="P450"/>
</dbReference>
<dbReference type="InterPro" id="IPR002401">
    <property type="entry name" value="Cyt_P450_E_grp-I"/>
</dbReference>
<dbReference type="GO" id="GO:0016705">
    <property type="term" value="F:oxidoreductase activity, acting on paired donors, with incorporation or reduction of molecular oxygen"/>
    <property type="evidence" value="ECO:0007669"/>
    <property type="project" value="InterPro"/>
</dbReference>
<keyword evidence="2 3" id="KW-0479">Metal-binding</keyword>
<evidence type="ECO:0000313" key="6">
    <source>
        <dbReference type="EMBL" id="CAH1243129.1"/>
    </source>
</evidence>
<evidence type="ECO:0000256" key="5">
    <source>
        <dbReference type="SAM" id="Phobius"/>
    </source>
</evidence>
<feature type="region of interest" description="Disordered" evidence="4">
    <location>
        <begin position="263"/>
        <end position="343"/>
    </location>
</feature>
<evidence type="ECO:0000256" key="4">
    <source>
        <dbReference type="SAM" id="MobiDB-lite"/>
    </source>
</evidence>
<keyword evidence="3" id="KW-0503">Monooxygenase</keyword>
<comment type="similarity">
    <text evidence="1 3">Belongs to the cytochrome P450 family.</text>
</comment>
<evidence type="ECO:0000256" key="2">
    <source>
        <dbReference type="PIRSR" id="PIRSR602401-1"/>
    </source>
</evidence>
<dbReference type="AlphaFoldDB" id="A0A8J9YWJ5"/>
<dbReference type="PRINTS" id="PR00463">
    <property type="entry name" value="EP450I"/>
</dbReference>
<evidence type="ECO:0000313" key="7">
    <source>
        <dbReference type="Proteomes" id="UP000838412"/>
    </source>
</evidence>
<name>A0A8J9YWJ5_BRALA</name>
<feature type="transmembrane region" description="Helical" evidence="5">
    <location>
        <begin position="12"/>
        <end position="35"/>
    </location>
</feature>
<gene>
    <name evidence="6" type="primary">CYP4B1</name>
    <name evidence="6" type="ORF">BLAG_LOCUS6230</name>
</gene>
<feature type="compositionally biased region" description="Polar residues" evidence="4">
    <location>
        <begin position="291"/>
        <end position="305"/>
    </location>
</feature>
<dbReference type="GO" id="GO:0005506">
    <property type="term" value="F:iron ion binding"/>
    <property type="evidence" value="ECO:0007669"/>
    <property type="project" value="InterPro"/>
</dbReference>